<reference evidence="2" key="2">
    <citation type="submission" date="2023-06" db="EMBL/GenBank/DDBJ databases">
        <authorList>
            <consortium name="Lawrence Berkeley National Laboratory"/>
            <person name="Haridas S."/>
            <person name="Hensen N."/>
            <person name="Bonometti L."/>
            <person name="Westerberg I."/>
            <person name="Brannstrom I.O."/>
            <person name="Guillou S."/>
            <person name="Cros-Aarteil S."/>
            <person name="Calhoun S."/>
            <person name="Kuo A."/>
            <person name="Mondo S."/>
            <person name="Pangilinan J."/>
            <person name="Riley R."/>
            <person name="Labutti K."/>
            <person name="Andreopoulos B."/>
            <person name="Lipzen A."/>
            <person name="Chen C."/>
            <person name="Yanf M."/>
            <person name="Daum C."/>
            <person name="Ng V."/>
            <person name="Clum A."/>
            <person name="Steindorff A."/>
            <person name="Ohm R."/>
            <person name="Martin F."/>
            <person name="Silar P."/>
            <person name="Natvig D."/>
            <person name="Lalanne C."/>
            <person name="Gautier V."/>
            <person name="Ament-Velasquez S.L."/>
            <person name="Kruys A."/>
            <person name="Hutchinson M.I."/>
            <person name="Powell A.J."/>
            <person name="Barry K."/>
            <person name="Miller A.N."/>
            <person name="Grigoriev I.V."/>
            <person name="Debuchy R."/>
            <person name="Gladieux P."/>
            <person name="Thoren M.H."/>
            <person name="Johannesson H."/>
        </authorList>
    </citation>
    <scope>NUCLEOTIDE SEQUENCE</scope>
    <source>
        <strain evidence="2">CBS 955.72</strain>
    </source>
</reference>
<dbReference type="Proteomes" id="UP001275084">
    <property type="component" value="Unassembled WGS sequence"/>
</dbReference>
<sequence length="196" mass="22467">MSTRIPLPQRCVYTRRGSTSHNSTTSSSFSDDEDAITPCPLQSASQQPDEVPSYEYTQHQSQQEQHHHLGQQASHRPRARRSDSSSWRNSQAANLDSRAKDEPEQVDVDAETLWRRMLAIQRMFGCYNSARMRAALDTGADGFIPSRTCLDLLNDSIDQLPEESRRQLEEFLEHGGDASSRRKSWRQRLLNRNVLH</sequence>
<protein>
    <submittedName>
        <fullName evidence="2">Uncharacterized protein</fullName>
    </submittedName>
</protein>
<dbReference type="EMBL" id="JAUIQD010000006">
    <property type="protein sequence ID" value="KAK3346953.1"/>
    <property type="molecule type" value="Genomic_DNA"/>
</dbReference>
<comment type="caution">
    <text evidence="2">The sequence shown here is derived from an EMBL/GenBank/DDBJ whole genome shotgun (WGS) entry which is preliminary data.</text>
</comment>
<accession>A0AAJ0MB45</accession>
<evidence type="ECO:0000313" key="2">
    <source>
        <dbReference type="EMBL" id="KAK3346953.1"/>
    </source>
</evidence>
<organism evidence="2 3">
    <name type="scientific">Lasiosphaeria hispida</name>
    <dbReference type="NCBI Taxonomy" id="260671"/>
    <lineage>
        <taxon>Eukaryota</taxon>
        <taxon>Fungi</taxon>
        <taxon>Dikarya</taxon>
        <taxon>Ascomycota</taxon>
        <taxon>Pezizomycotina</taxon>
        <taxon>Sordariomycetes</taxon>
        <taxon>Sordariomycetidae</taxon>
        <taxon>Sordariales</taxon>
        <taxon>Lasiosphaeriaceae</taxon>
        <taxon>Lasiosphaeria</taxon>
    </lineage>
</organism>
<evidence type="ECO:0000256" key="1">
    <source>
        <dbReference type="SAM" id="MobiDB-lite"/>
    </source>
</evidence>
<dbReference type="AlphaFoldDB" id="A0AAJ0MB45"/>
<proteinExistence type="predicted"/>
<keyword evidence="3" id="KW-1185">Reference proteome</keyword>
<feature type="compositionally biased region" description="Low complexity" evidence="1">
    <location>
        <begin position="19"/>
        <end position="29"/>
    </location>
</feature>
<evidence type="ECO:0000313" key="3">
    <source>
        <dbReference type="Proteomes" id="UP001275084"/>
    </source>
</evidence>
<feature type="compositionally biased region" description="Polar residues" evidence="1">
    <location>
        <begin position="84"/>
        <end position="94"/>
    </location>
</feature>
<reference evidence="2" key="1">
    <citation type="journal article" date="2023" name="Mol. Phylogenet. Evol.">
        <title>Genome-scale phylogeny and comparative genomics of the fungal order Sordariales.</title>
        <authorList>
            <person name="Hensen N."/>
            <person name="Bonometti L."/>
            <person name="Westerberg I."/>
            <person name="Brannstrom I.O."/>
            <person name="Guillou S."/>
            <person name="Cros-Aarteil S."/>
            <person name="Calhoun S."/>
            <person name="Haridas S."/>
            <person name="Kuo A."/>
            <person name="Mondo S."/>
            <person name="Pangilinan J."/>
            <person name="Riley R."/>
            <person name="LaButti K."/>
            <person name="Andreopoulos B."/>
            <person name="Lipzen A."/>
            <person name="Chen C."/>
            <person name="Yan M."/>
            <person name="Daum C."/>
            <person name="Ng V."/>
            <person name="Clum A."/>
            <person name="Steindorff A."/>
            <person name="Ohm R.A."/>
            <person name="Martin F."/>
            <person name="Silar P."/>
            <person name="Natvig D.O."/>
            <person name="Lalanne C."/>
            <person name="Gautier V."/>
            <person name="Ament-Velasquez S.L."/>
            <person name="Kruys A."/>
            <person name="Hutchinson M.I."/>
            <person name="Powell A.J."/>
            <person name="Barry K."/>
            <person name="Miller A.N."/>
            <person name="Grigoriev I.V."/>
            <person name="Debuchy R."/>
            <person name="Gladieux P."/>
            <person name="Hiltunen Thoren M."/>
            <person name="Johannesson H."/>
        </authorList>
    </citation>
    <scope>NUCLEOTIDE SEQUENCE</scope>
    <source>
        <strain evidence="2">CBS 955.72</strain>
    </source>
</reference>
<gene>
    <name evidence="2" type="ORF">B0T25DRAFT_572044</name>
</gene>
<feature type="region of interest" description="Disordered" evidence="1">
    <location>
        <begin position="1"/>
        <end position="105"/>
    </location>
</feature>
<name>A0AAJ0MB45_9PEZI</name>